<evidence type="ECO:0000313" key="1">
    <source>
        <dbReference type="EMBL" id="MDR9761221.1"/>
    </source>
</evidence>
<name>A0AAW8P3V2_9HYPH</name>
<dbReference type="Proteomes" id="UP001269402">
    <property type="component" value="Unassembled WGS sequence"/>
</dbReference>
<accession>A0AAW8P3V2</accession>
<dbReference type="EMBL" id="JAVLSH010000006">
    <property type="protein sequence ID" value="MDR9761221.1"/>
    <property type="molecule type" value="Genomic_DNA"/>
</dbReference>
<comment type="caution">
    <text evidence="1">The sequence shown here is derived from an EMBL/GenBank/DDBJ whole genome shotgun (WGS) entry which is preliminary data.</text>
</comment>
<keyword evidence="2" id="KW-1185">Reference proteome</keyword>
<reference evidence="2" key="1">
    <citation type="submission" date="2023-07" db="EMBL/GenBank/DDBJ databases">
        <title>Genomic characterization of faba bean (Vicia faba) microsymbionts in Mexican soils.</title>
        <authorList>
            <person name="Rivera Orduna F.N."/>
            <person name="Guevara-Luna J."/>
            <person name="Yan J."/>
            <person name="Arroyo-Herrera I."/>
            <person name="Li Y."/>
            <person name="Vasquez-Murrieta M.S."/>
            <person name="Wang E.T."/>
        </authorList>
    </citation>
    <scope>NUCLEOTIDE SEQUENCE [LARGE SCALE GENOMIC DNA]</scope>
    <source>
        <strain evidence="2">CH6</strain>
    </source>
</reference>
<proteinExistence type="predicted"/>
<evidence type="ECO:0000313" key="2">
    <source>
        <dbReference type="Proteomes" id="UP001269402"/>
    </source>
</evidence>
<organism evidence="1 2">
    <name type="scientific">Rhizobium redzepovicii</name>
    <dbReference type="NCBI Taxonomy" id="2867518"/>
    <lineage>
        <taxon>Bacteria</taxon>
        <taxon>Pseudomonadati</taxon>
        <taxon>Pseudomonadota</taxon>
        <taxon>Alphaproteobacteria</taxon>
        <taxon>Hyphomicrobiales</taxon>
        <taxon>Rhizobiaceae</taxon>
        <taxon>Rhizobium/Agrobacterium group</taxon>
        <taxon>Rhizobium</taxon>
    </lineage>
</organism>
<sequence length="61" mass="7304">MKKNHDNAGENRSNGPTISRSLRQFWQRLVDLIAALPKDRQPRPVRIVVKTRDRNHRLQRY</sequence>
<protein>
    <submittedName>
        <fullName evidence="1">Uncharacterized protein</fullName>
    </submittedName>
</protein>
<dbReference type="AlphaFoldDB" id="A0AAW8P3V2"/>
<gene>
    <name evidence="1" type="ORF">RJJ37_16565</name>
</gene>
<dbReference type="RefSeq" id="WP_310807877.1">
    <property type="nucleotide sequence ID" value="NZ_JAVLSH010000006.1"/>
</dbReference>